<dbReference type="InterPro" id="IPR001173">
    <property type="entry name" value="Glyco_trans_2-like"/>
</dbReference>
<proteinExistence type="predicted"/>
<keyword evidence="1" id="KW-0812">Transmembrane</keyword>
<dbReference type="AlphaFoldDB" id="A0A844KCG3"/>
<evidence type="ECO:0000259" key="2">
    <source>
        <dbReference type="Pfam" id="PF00535"/>
    </source>
</evidence>
<dbReference type="CDD" id="cd00761">
    <property type="entry name" value="Glyco_tranf_GTA_type"/>
    <property type="match status" value="1"/>
</dbReference>
<dbReference type="Proteomes" id="UP000448177">
    <property type="component" value="Unassembled WGS sequence"/>
</dbReference>
<dbReference type="SUPFAM" id="SSF53448">
    <property type="entry name" value="Nucleotide-diphospho-sugar transferases"/>
    <property type="match status" value="1"/>
</dbReference>
<name>A0A844KCG3_9FIRM</name>
<keyword evidence="4" id="KW-1185">Reference proteome</keyword>
<sequence>MTPFFSIILPSYNVEKYLDRCVKSFLAQSFTDYEIIIVDDGSTDRTGEIADSYVGKYDFIKCIHKDNGGLSSARNAGIAEAKGQFIHMCDADDWVTPTFLEIIATKAIGDIGIASQVPDIVKFNYYRHVDGKATLCKNILQEGCYDSVEDIDSLMKQALKSVNSYVLSAWSHIYRRDFLIENNLTFVSERKVGSEDFLFNLEALCFAKKVYAVNDACYYYDLRFGSLTQKYRESLPKQYVNLYRSYMKFIENSHVRNKHIDEFQNMFLWQLIFGTCFPNEYRKTENHSVADGRVRVKEICGINEVHTIARNQLKTAKKPIKILYLLAFVLKQEWIFFWIFVGKKKNS</sequence>
<evidence type="ECO:0000313" key="3">
    <source>
        <dbReference type="EMBL" id="MTR75993.1"/>
    </source>
</evidence>
<keyword evidence="1" id="KW-0472">Membrane</keyword>
<dbReference type="PANTHER" id="PTHR22916">
    <property type="entry name" value="GLYCOSYLTRANSFERASE"/>
    <property type="match status" value="1"/>
</dbReference>
<evidence type="ECO:0000256" key="1">
    <source>
        <dbReference type="SAM" id="Phobius"/>
    </source>
</evidence>
<feature type="transmembrane region" description="Helical" evidence="1">
    <location>
        <begin position="322"/>
        <end position="341"/>
    </location>
</feature>
<reference evidence="3 4" key="1">
    <citation type="journal article" date="2019" name="Nat. Med.">
        <title>A library of human gut bacterial isolates paired with longitudinal multiomics data enables mechanistic microbiome research.</title>
        <authorList>
            <person name="Poyet M."/>
            <person name="Groussin M."/>
            <person name="Gibbons S.M."/>
            <person name="Avila-Pacheco J."/>
            <person name="Jiang X."/>
            <person name="Kearney S.M."/>
            <person name="Perrotta A.R."/>
            <person name="Berdy B."/>
            <person name="Zhao S."/>
            <person name="Lieberman T.D."/>
            <person name="Swanson P.K."/>
            <person name="Smith M."/>
            <person name="Roesemann S."/>
            <person name="Alexander J.E."/>
            <person name="Rich S.A."/>
            <person name="Livny J."/>
            <person name="Vlamakis H."/>
            <person name="Clish C."/>
            <person name="Bullock K."/>
            <person name="Deik A."/>
            <person name="Scott J."/>
            <person name="Pierce K.A."/>
            <person name="Xavier R.J."/>
            <person name="Alm E.J."/>
        </authorList>
    </citation>
    <scope>NUCLEOTIDE SEQUENCE [LARGE SCALE GENOMIC DNA]</scope>
    <source>
        <strain evidence="3 4">BIOML-A1</strain>
    </source>
</reference>
<dbReference type="PANTHER" id="PTHR22916:SF3">
    <property type="entry name" value="UDP-GLCNAC:BETAGAL BETA-1,3-N-ACETYLGLUCOSAMINYLTRANSFERASE-LIKE PROTEIN 1"/>
    <property type="match status" value="1"/>
</dbReference>
<dbReference type="GO" id="GO:0016758">
    <property type="term" value="F:hexosyltransferase activity"/>
    <property type="evidence" value="ECO:0007669"/>
    <property type="project" value="UniProtKB-ARBA"/>
</dbReference>
<organism evidence="3 4">
    <name type="scientific">Mediterraneibacter faecis</name>
    <dbReference type="NCBI Taxonomy" id="592978"/>
    <lineage>
        <taxon>Bacteria</taxon>
        <taxon>Bacillati</taxon>
        <taxon>Bacillota</taxon>
        <taxon>Clostridia</taxon>
        <taxon>Lachnospirales</taxon>
        <taxon>Lachnospiraceae</taxon>
        <taxon>Mediterraneibacter</taxon>
    </lineage>
</organism>
<dbReference type="EMBL" id="WNAF01000002">
    <property type="protein sequence ID" value="MTR75993.1"/>
    <property type="molecule type" value="Genomic_DNA"/>
</dbReference>
<gene>
    <name evidence="3" type="ORF">GMD21_04735</name>
</gene>
<keyword evidence="1" id="KW-1133">Transmembrane helix</keyword>
<dbReference type="InterPro" id="IPR029044">
    <property type="entry name" value="Nucleotide-diphossugar_trans"/>
</dbReference>
<feature type="domain" description="Glycosyltransferase 2-like" evidence="2">
    <location>
        <begin position="6"/>
        <end position="111"/>
    </location>
</feature>
<dbReference type="Pfam" id="PF00535">
    <property type="entry name" value="Glycos_transf_2"/>
    <property type="match status" value="1"/>
</dbReference>
<evidence type="ECO:0000313" key="4">
    <source>
        <dbReference type="Proteomes" id="UP000448177"/>
    </source>
</evidence>
<accession>A0A844KCG3</accession>
<keyword evidence="3" id="KW-0808">Transferase</keyword>
<comment type="caution">
    <text evidence="3">The sequence shown here is derived from an EMBL/GenBank/DDBJ whole genome shotgun (WGS) entry which is preliminary data.</text>
</comment>
<dbReference type="RefSeq" id="WP_155203736.1">
    <property type="nucleotide sequence ID" value="NZ_WNAF01000002.1"/>
</dbReference>
<dbReference type="Gene3D" id="3.90.550.10">
    <property type="entry name" value="Spore Coat Polysaccharide Biosynthesis Protein SpsA, Chain A"/>
    <property type="match status" value="1"/>
</dbReference>
<protein>
    <submittedName>
        <fullName evidence="3">Glycosyltransferase</fullName>
    </submittedName>
</protein>